<organism evidence="1 2">
    <name type="scientific">Theileria equi strain WA</name>
    <dbReference type="NCBI Taxonomy" id="1537102"/>
    <lineage>
        <taxon>Eukaryota</taxon>
        <taxon>Sar</taxon>
        <taxon>Alveolata</taxon>
        <taxon>Apicomplexa</taxon>
        <taxon>Aconoidasida</taxon>
        <taxon>Piroplasmida</taxon>
        <taxon>Theileriidae</taxon>
        <taxon>Theileria</taxon>
    </lineage>
</organism>
<evidence type="ECO:0000313" key="2">
    <source>
        <dbReference type="Proteomes" id="UP000031512"/>
    </source>
</evidence>
<dbReference type="KEGG" id="beq:BEWA_043850"/>
<dbReference type="GeneID" id="15807792"/>
<sequence>MTAPSCSAHHSSTPEGGVIYLGGHKDGLTSDPHTLMVSKSAMVNDEVFTIHLDSQITTGFEWMCLDVYPKGSYPIKSGNYHDALRDVLTKEHKENRSENGCKNHHISVSKFHTLKGSASSGILVSGAPERSAATLVIEKDVPLGSYVILLGYGSTFRNTDFPSFKEIHITVVE</sequence>
<dbReference type="VEuPathDB" id="PiroplasmaDB:BEWA_043850"/>
<dbReference type="OrthoDB" id="365966at2759"/>
<dbReference type="EMBL" id="ACOU01000002">
    <property type="protein sequence ID" value="EKX74344.1"/>
    <property type="molecule type" value="Genomic_DNA"/>
</dbReference>
<dbReference type="RefSeq" id="XP_004833796.1">
    <property type="nucleotide sequence ID" value="XM_004833739.1"/>
</dbReference>
<protein>
    <submittedName>
        <fullName evidence="1">Uncharacterized protein</fullName>
    </submittedName>
</protein>
<name>L1LGE8_THEEQ</name>
<reference evidence="1 2" key="1">
    <citation type="journal article" date="2012" name="BMC Genomics">
        <title>Comparative genomic analysis and phylogenetic position of Theileria equi.</title>
        <authorList>
            <person name="Kappmeyer L.S."/>
            <person name="Thiagarajan M."/>
            <person name="Herndon D.R."/>
            <person name="Ramsay J.D."/>
            <person name="Caler E."/>
            <person name="Djikeng A."/>
            <person name="Gillespie J.J."/>
            <person name="Lau A.O."/>
            <person name="Roalson E.H."/>
            <person name="Silva J.C."/>
            <person name="Silva M.G."/>
            <person name="Suarez C.E."/>
            <person name="Ueti M.W."/>
            <person name="Nene V.M."/>
            <person name="Mealey R.H."/>
            <person name="Knowles D.P."/>
            <person name="Brayton K.A."/>
        </authorList>
    </citation>
    <scope>NUCLEOTIDE SEQUENCE [LARGE SCALE GENOMIC DNA]</scope>
    <source>
        <strain evidence="1 2">WA</strain>
    </source>
</reference>
<comment type="caution">
    <text evidence="1">The sequence shown here is derived from an EMBL/GenBank/DDBJ whole genome shotgun (WGS) entry which is preliminary data.</text>
</comment>
<dbReference type="AlphaFoldDB" id="L1LGE8"/>
<proteinExistence type="predicted"/>
<dbReference type="eggNOG" id="ENOG502TN3N">
    <property type="taxonomic scope" value="Eukaryota"/>
</dbReference>
<gene>
    <name evidence="1" type="ORF">BEWA_043850</name>
</gene>
<evidence type="ECO:0000313" key="1">
    <source>
        <dbReference type="EMBL" id="EKX74344.1"/>
    </source>
</evidence>
<accession>L1LGE8</accession>
<keyword evidence="2" id="KW-1185">Reference proteome</keyword>
<dbReference type="Proteomes" id="UP000031512">
    <property type="component" value="Unassembled WGS sequence"/>
</dbReference>